<sequence>MTAERQYPISPAPDDDPRFTFGFAKDVADVLESHGYPKITGGLDLVDLQQALFRFLYGPSAPPAAR</sequence>
<organism evidence="1 2">
    <name type="scientific">Streptomyces axinellae</name>
    <dbReference type="NCBI Taxonomy" id="552788"/>
    <lineage>
        <taxon>Bacteria</taxon>
        <taxon>Bacillati</taxon>
        <taxon>Actinomycetota</taxon>
        <taxon>Actinomycetes</taxon>
        <taxon>Kitasatosporales</taxon>
        <taxon>Streptomycetaceae</taxon>
        <taxon>Streptomyces</taxon>
    </lineage>
</organism>
<protein>
    <submittedName>
        <fullName evidence="1">Uncharacterized protein</fullName>
    </submittedName>
</protein>
<proteinExistence type="predicted"/>
<dbReference type="Proteomes" id="UP001501447">
    <property type="component" value="Unassembled WGS sequence"/>
</dbReference>
<evidence type="ECO:0000313" key="1">
    <source>
        <dbReference type="EMBL" id="GAA2629487.1"/>
    </source>
</evidence>
<dbReference type="EMBL" id="BAAARJ010000018">
    <property type="protein sequence ID" value="GAA2629487.1"/>
    <property type="molecule type" value="Genomic_DNA"/>
</dbReference>
<gene>
    <name evidence="1" type="ORF">GCM10009863_51030</name>
</gene>
<comment type="caution">
    <text evidence="1">The sequence shown here is derived from an EMBL/GenBank/DDBJ whole genome shotgun (WGS) entry which is preliminary data.</text>
</comment>
<keyword evidence="2" id="KW-1185">Reference proteome</keyword>
<dbReference type="RefSeq" id="WP_344568836.1">
    <property type="nucleotide sequence ID" value="NZ_BAAARJ010000018.1"/>
</dbReference>
<accession>A0ABP6CVN0</accession>
<name>A0ABP6CVN0_9ACTN</name>
<evidence type="ECO:0000313" key="2">
    <source>
        <dbReference type="Proteomes" id="UP001501447"/>
    </source>
</evidence>
<reference evidence="2" key="1">
    <citation type="journal article" date="2019" name="Int. J. Syst. Evol. Microbiol.">
        <title>The Global Catalogue of Microorganisms (GCM) 10K type strain sequencing project: providing services to taxonomists for standard genome sequencing and annotation.</title>
        <authorList>
            <consortium name="The Broad Institute Genomics Platform"/>
            <consortium name="The Broad Institute Genome Sequencing Center for Infectious Disease"/>
            <person name="Wu L."/>
            <person name="Ma J."/>
        </authorList>
    </citation>
    <scope>NUCLEOTIDE SEQUENCE [LARGE SCALE GENOMIC DNA]</scope>
    <source>
        <strain evidence="2">JCM 16373</strain>
    </source>
</reference>